<accession>A0A419SGL5</accession>
<dbReference type="InterPro" id="IPR001015">
    <property type="entry name" value="Ferrochelatase"/>
</dbReference>
<dbReference type="PANTHER" id="PTHR11108:SF1">
    <property type="entry name" value="FERROCHELATASE, MITOCHONDRIAL"/>
    <property type="match status" value="1"/>
</dbReference>
<name>A0A419SGL5_9BACL</name>
<sequence length="316" mass="35734">MIGIILMSYGGPERIDQVESFFTQLLQGRKPSAEQVEALTNQFRSLGTVDPLRMYTERQAHMLQQVLHRNGVANVKVYFAYKNGTPFIGETIGRMLKDKVSQIVTLPLNPFYSKTGVGSYQREVETELEKAKASTPVFHIERWYQHEGYEEVMVRRVSEALQWLPQTSSSKRATIVFTTHSLPGSSEQHQAYITQLSELAQQIANKLNVQNWRMAYRSARQKQGWLGPDIKDVIFEEATNGQNGLVVCDLLSVSENVEVLQELRTECQEHAKDAGIEYVCADFPNDSADFMFALADIVEAKLKLIGSLKDPQKVGK</sequence>
<protein>
    <submittedName>
        <fullName evidence="2">Ferrochelatase</fullName>
    </submittedName>
</protein>
<dbReference type="GO" id="GO:0004325">
    <property type="term" value="F:ferrochelatase activity"/>
    <property type="evidence" value="ECO:0007669"/>
    <property type="project" value="InterPro"/>
</dbReference>
<evidence type="ECO:0000313" key="3">
    <source>
        <dbReference type="Proteomes" id="UP000284219"/>
    </source>
</evidence>
<reference evidence="2 3" key="1">
    <citation type="submission" date="2016-08" db="EMBL/GenBank/DDBJ databases">
        <title>Novel Firmicute Genomes.</title>
        <authorList>
            <person name="Poppleton D.I."/>
            <person name="Gribaldo S."/>
        </authorList>
    </citation>
    <scope>NUCLEOTIDE SEQUENCE [LARGE SCALE GENOMIC DNA]</scope>
    <source>
        <strain evidence="2 3">RAOx-1</strain>
    </source>
</reference>
<proteinExistence type="inferred from homology"/>
<keyword evidence="3" id="KW-1185">Reference proteome</keyword>
<dbReference type="Gene3D" id="3.40.50.1400">
    <property type="match status" value="2"/>
</dbReference>
<dbReference type="InterPro" id="IPR033659">
    <property type="entry name" value="Ferrochelatase_N"/>
</dbReference>
<dbReference type="Pfam" id="PF00762">
    <property type="entry name" value="Ferrochelatase"/>
    <property type="match status" value="1"/>
</dbReference>
<organism evidence="2 3">
    <name type="scientific">Ammoniphilus oxalaticus</name>
    <dbReference type="NCBI Taxonomy" id="66863"/>
    <lineage>
        <taxon>Bacteria</taxon>
        <taxon>Bacillati</taxon>
        <taxon>Bacillota</taxon>
        <taxon>Bacilli</taxon>
        <taxon>Bacillales</taxon>
        <taxon>Paenibacillaceae</taxon>
        <taxon>Aneurinibacillus group</taxon>
        <taxon>Ammoniphilus</taxon>
    </lineage>
</organism>
<evidence type="ECO:0000256" key="1">
    <source>
        <dbReference type="RuleBase" id="RU004185"/>
    </source>
</evidence>
<dbReference type="GO" id="GO:0006783">
    <property type="term" value="P:heme biosynthetic process"/>
    <property type="evidence" value="ECO:0007669"/>
    <property type="project" value="InterPro"/>
</dbReference>
<dbReference type="AlphaFoldDB" id="A0A419SGL5"/>
<comment type="similarity">
    <text evidence="1">Belongs to the ferrochelatase family.</text>
</comment>
<dbReference type="PANTHER" id="PTHR11108">
    <property type="entry name" value="FERROCHELATASE"/>
    <property type="match status" value="1"/>
</dbReference>
<dbReference type="Proteomes" id="UP000284219">
    <property type="component" value="Unassembled WGS sequence"/>
</dbReference>
<dbReference type="CDD" id="cd03411">
    <property type="entry name" value="Ferrochelatase_N"/>
    <property type="match status" value="1"/>
</dbReference>
<dbReference type="SUPFAM" id="SSF53800">
    <property type="entry name" value="Chelatase"/>
    <property type="match status" value="1"/>
</dbReference>
<dbReference type="NCBIfam" id="TIGR00109">
    <property type="entry name" value="hemH"/>
    <property type="match status" value="1"/>
</dbReference>
<comment type="caution">
    <text evidence="2">The sequence shown here is derived from an EMBL/GenBank/DDBJ whole genome shotgun (WGS) entry which is preliminary data.</text>
</comment>
<gene>
    <name evidence="2" type="ORF">BEP19_11870</name>
</gene>
<dbReference type="RefSeq" id="WP_170145372.1">
    <property type="nucleotide sequence ID" value="NZ_MCHY01000009.1"/>
</dbReference>
<dbReference type="EMBL" id="MCHY01000009">
    <property type="protein sequence ID" value="RKD22923.1"/>
    <property type="molecule type" value="Genomic_DNA"/>
</dbReference>
<evidence type="ECO:0000313" key="2">
    <source>
        <dbReference type="EMBL" id="RKD22923.1"/>
    </source>
</evidence>